<dbReference type="Pfam" id="PF12826">
    <property type="entry name" value="HHH_2"/>
    <property type="match status" value="1"/>
</dbReference>
<dbReference type="InterPro" id="IPR003488">
    <property type="entry name" value="DprA"/>
</dbReference>
<evidence type="ECO:0000259" key="5">
    <source>
        <dbReference type="Pfam" id="PF12826"/>
    </source>
</evidence>
<dbReference type="SUPFAM" id="SSF102405">
    <property type="entry name" value="MCP/YpsA-like"/>
    <property type="match status" value="1"/>
</dbReference>
<dbReference type="Gene3D" id="3.40.50.450">
    <property type="match status" value="1"/>
</dbReference>
<gene>
    <name evidence="7" type="ORF">TSYNT_9534</name>
</gene>
<dbReference type="Pfam" id="PF17782">
    <property type="entry name" value="WHD_DprA"/>
    <property type="match status" value="1"/>
</dbReference>
<dbReference type="GO" id="GO:0009294">
    <property type="term" value="P:DNA-mediated transformation"/>
    <property type="evidence" value="ECO:0007669"/>
    <property type="project" value="InterPro"/>
</dbReference>
<dbReference type="STRING" id="224999.GCA_001485475_02314"/>
<protein>
    <submittedName>
        <fullName evidence="7">DNA processing protein</fullName>
    </submittedName>
</protein>
<feature type="domain" description="DprA winged helix" evidence="6">
    <location>
        <begin position="304"/>
        <end position="360"/>
    </location>
</feature>
<dbReference type="GO" id="GO:0006281">
    <property type="term" value="P:DNA repair"/>
    <property type="evidence" value="ECO:0007669"/>
    <property type="project" value="UniProtKB-KW"/>
</dbReference>
<dbReference type="Proteomes" id="UP000062160">
    <property type="component" value="Unassembled WGS sequence"/>
</dbReference>
<dbReference type="PANTHER" id="PTHR43022">
    <property type="entry name" value="PROTEIN SMF"/>
    <property type="match status" value="1"/>
</dbReference>
<dbReference type="Pfam" id="PF02481">
    <property type="entry name" value="DNA_processg_A"/>
    <property type="match status" value="1"/>
</dbReference>
<evidence type="ECO:0000256" key="3">
    <source>
        <dbReference type="ARBA" id="ARBA00023204"/>
    </source>
</evidence>
<dbReference type="InterPro" id="IPR057666">
    <property type="entry name" value="DrpA_SLOG"/>
</dbReference>
<sequence>MTEKDDKLLLVTLNAIPGLGPRKIQKLAMRFKNYKTFLEAKREDFLEINGVGEIICEKILEYRSKFDPYKEIKKANNLNIKVITLKDDKYPFLLKEIYDPPPVLYFKGTAPLSPHSIAIVGSRKASAYGKNVAAKFARELAAVDINIVSGMARGIDSCAHKGALEANGFTIAVLGCGIDIVYPPENTGLMKDIVESGCVISSFPLGTPPQGANFPARNRIISGLSLGTLVVEAAKKSGSLITADFSLEQGREVFAVPGSIFNPYSSGTHKLIKQGAKLVENVEDILDELYLENLPESIASSGKANKPDLTCEEKGILDIIDYQPTYIEEIISLSHKTPGSINILLTHLELKGYISALGGGYFAKI</sequence>
<comment type="similarity">
    <text evidence="1">Belongs to the DprA/Smf family.</text>
</comment>
<dbReference type="NCBIfam" id="TIGR00732">
    <property type="entry name" value="dprA"/>
    <property type="match status" value="1"/>
</dbReference>
<dbReference type="InterPro" id="IPR041663">
    <property type="entry name" value="DisA/LigA_HHH"/>
</dbReference>
<feature type="domain" description="Smf/DprA SLOG" evidence="4">
    <location>
        <begin position="81"/>
        <end position="289"/>
    </location>
</feature>
<keyword evidence="8" id="KW-1185">Reference proteome</keyword>
<dbReference type="SUPFAM" id="SSF47781">
    <property type="entry name" value="RuvA domain 2-like"/>
    <property type="match status" value="1"/>
</dbReference>
<dbReference type="RefSeq" id="WP_059034190.1">
    <property type="nucleotide sequence ID" value="NZ_BSDN01000004.1"/>
</dbReference>
<evidence type="ECO:0000256" key="1">
    <source>
        <dbReference type="ARBA" id="ARBA00006525"/>
    </source>
</evidence>
<evidence type="ECO:0000259" key="6">
    <source>
        <dbReference type="Pfam" id="PF17782"/>
    </source>
</evidence>
<dbReference type="AlphaFoldDB" id="A0A0U9HHJ8"/>
<reference evidence="7" key="1">
    <citation type="journal article" date="2016" name="Genome Announc.">
        <title>Draft Genome Sequence of the Syntrophic Lactate-Degrading Bacterium Tepidanaerobacter syntrophicus JLT.</title>
        <authorList>
            <person name="Matsuura N."/>
            <person name="Ohashi A."/>
            <person name="Tourlousse D.M."/>
            <person name="Sekiguchi Y."/>
        </authorList>
    </citation>
    <scope>NUCLEOTIDE SEQUENCE [LARGE SCALE GENOMIC DNA]</scope>
    <source>
        <strain evidence="7">JL</strain>
    </source>
</reference>
<dbReference type="Gene3D" id="1.10.10.10">
    <property type="entry name" value="Winged helix-like DNA-binding domain superfamily/Winged helix DNA-binding domain"/>
    <property type="match status" value="1"/>
</dbReference>
<evidence type="ECO:0000313" key="7">
    <source>
        <dbReference type="EMBL" id="GAQ26270.1"/>
    </source>
</evidence>
<dbReference type="InterPro" id="IPR041614">
    <property type="entry name" value="DprA_WH"/>
</dbReference>
<evidence type="ECO:0000259" key="4">
    <source>
        <dbReference type="Pfam" id="PF02481"/>
    </source>
</evidence>
<organism evidence="7">
    <name type="scientific">Tepidanaerobacter syntrophicus</name>
    <dbReference type="NCBI Taxonomy" id="224999"/>
    <lineage>
        <taxon>Bacteria</taxon>
        <taxon>Bacillati</taxon>
        <taxon>Bacillota</taxon>
        <taxon>Clostridia</taxon>
        <taxon>Thermosediminibacterales</taxon>
        <taxon>Tepidanaerobacteraceae</taxon>
        <taxon>Tepidanaerobacter</taxon>
    </lineage>
</organism>
<name>A0A0U9HHJ8_9FIRM</name>
<dbReference type="InterPro" id="IPR010994">
    <property type="entry name" value="RuvA_2-like"/>
</dbReference>
<keyword evidence="3" id="KW-0234">DNA repair</keyword>
<keyword evidence="2" id="KW-0227">DNA damage</keyword>
<proteinExistence type="inferred from homology"/>
<dbReference type="OrthoDB" id="9785707at2"/>
<accession>A0A0U9HHJ8</accession>
<evidence type="ECO:0000313" key="8">
    <source>
        <dbReference type="Proteomes" id="UP000062160"/>
    </source>
</evidence>
<dbReference type="PANTHER" id="PTHR43022:SF1">
    <property type="entry name" value="PROTEIN SMF"/>
    <property type="match status" value="1"/>
</dbReference>
<dbReference type="InterPro" id="IPR036388">
    <property type="entry name" value="WH-like_DNA-bd_sf"/>
</dbReference>
<feature type="domain" description="DisA/LigA helix-hairpin-helix motif" evidence="5">
    <location>
        <begin position="15"/>
        <end position="62"/>
    </location>
</feature>
<evidence type="ECO:0000256" key="2">
    <source>
        <dbReference type="ARBA" id="ARBA00022763"/>
    </source>
</evidence>
<dbReference type="EMBL" id="DF977003">
    <property type="protein sequence ID" value="GAQ26270.1"/>
    <property type="molecule type" value="Genomic_DNA"/>
</dbReference>